<organism evidence="22 23">
    <name type="scientific">Drosophila rubida</name>
    <dbReference type="NCBI Taxonomy" id="30044"/>
    <lineage>
        <taxon>Eukaryota</taxon>
        <taxon>Metazoa</taxon>
        <taxon>Ecdysozoa</taxon>
        <taxon>Arthropoda</taxon>
        <taxon>Hexapoda</taxon>
        <taxon>Insecta</taxon>
        <taxon>Pterygota</taxon>
        <taxon>Neoptera</taxon>
        <taxon>Endopterygota</taxon>
        <taxon>Diptera</taxon>
        <taxon>Brachycera</taxon>
        <taxon>Muscomorpha</taxon>
        <taxon>Ephydroidea</taxon>
        <taxon>Drosophilidae</taxon>
        <taxon>Drosophila</taxon>
    </lineage>
</organism>
<evidence type="ECO:0000256" key="6">
    <source>
        <dbReference type="ARBA" id="ARBA00022792"/>
    </source>
</evidence>
<feature type="repeat" description="Solcar" evidence="20">
    <location>
        <begin position="210"/>
        <end position="299"/>
    </location>
</feature>
<dbReference type="PANTHER" id="PTHR46356">
    <property type="entry name" value="MITOCHONDRIAL 2-OXODICARBOXYLATE CARRIER"/>
    <property type="match status" value="1"/>
</dbReference>
<comment type="catalytic activity">
    <reaction evidence="17">
        <text>2-oxoheptanedioate(in) + 2-oxoglutarate(out) = 2-oxoheptanedioate(out) + 2-oxoglutarate(in)</text>
        <dbReference type="Rhea" id="RHEA:71755"/>
        <dbReference type="ChEBI" id="CHEBI:16810"/>
        <dbReference type="ChEBI" id="CHEBI:72701"/>
    </reaction>
</comment>
<dbReference type="InterPro" id="IPR023395">
    <property type="entry name" value="MCP_dom_sf"/>
</dbReference>
<comment type="catalytic activity">
    <reaction evidence="15">
        <text>citrate(in) + 2-oxoglutarate(out) = citrate(out) + 2-oxoglutarate(in)</text>
        <dbReference type="Rhea" id="RHEA:71763"/>
        <dbReference type="ChEBI" id="CHEBI:16810"/>
        <dbReference type="ChEBI" id="CHEBI:16947"/>
    </reaction>
</comment>
<evidence type="ECO:0000256" key="18">
    <source>
        <dbReference type="ARBA" id="ARBA00048920"/>
    </source>
</evidence>
<feature type="repeat" description="Solcar" evidence="20">
    <location>
        <begin position="17"/>
        <end position="108"/>
    </location>
</feature>
<evidence type="ECO:0000256" key="20">
    <source>
        <dbReference type="PROSITE-ProRule" id="PRU00282"/>
    </source>
</evidence>
<accession>A0AAD4K8T8</accession>
<dbReference type="Gene3D" id="1.50.40.10">
    <property type="entry name" value="Mitochondrial carrier domain"/>
    <property type="match status" value="1"/>
</dbReference>
<comment type="catalytic activity">
    <reaction evidence="10">
        <text>2-oxoadipate(in) + 2-oxoglutarate(out) = 2-oxoadipate(out) + 2-oxoglutarate(in)</text>
        <dbReference type="Rhea" id="RHEA:71739"/>
        <dbReference type="ChEBI" id="CHEBI:16810"/>
        <dbReference type="ChEBI" id="CHEBI:57499"/>
    </reaction>
</comment>
<feature type="repeat" description="Solcar" evidence="20">
    <location>
        <begin position="115"/>
        <end position="201"/>
    </location>
</feature>
<reference evidence="22" key="1">
    <citation type="journal article" date="2021" name="Mol. Ecol. Resour.">
        <title>Phylogenomic analyses of the genus Drosophila reveals genomic signals of climate adaptation.</title>
        <authorList>
            <person name="Li F."/>
            <person name="Rane R.V."/>
            <person name="Luria V."/>
            <person name="Xiong Z."/>
            <person name="Chen J."/>
            <person name="Li Z."/>
            <person name="Catullo R.A."/>
            <person name="Griffin P.C."/>
            <person name="Schiffer M."/>
            <person name="Pearce S."/>
            <person name="Lee S.F."/>
            <person name="McElroy K."/>
            <person name="Stocker A."/>
            <person name="Shirriffs J."/>
            <person name="Cockerell F."/>
            <person name="Coppin C."/>
            <person name="Sgro C.M."/>
            <person name="Karger A."/>
            <person name="Cain J.W."/>
            <person name="Weber J.A."/>
            <person name="Santpere G."/>
            <person name="Kirschner M.W."/>
            <person name="Hoffmann A.A."/>
            <person name="Oakeshott J.G."/>
            <person name="Zhang G."/>
        </authorList>
    </citation>
    <scope>NUCLEOTIDE SEQUENCE</scope>
    <source>
        <strain evidence="22">BGI-SZ-2011g</strain>
    </source>
</reference>
<comment type="catalytic activity">
    <reaction evidence="19">
        <text>hexanedioate(in) + 2-oxoglutarate(out) = hexanedioate(out) + 2-oxoglutarate(in)</text>
        <dbReference type="Rhea" id="RHEA:71743"/>
        <dbReference type="ChEBI" id="CHEBI:16810"/>
        <dbReference type="ChEBI" id="CHEBI:17128"/>
    </reaction>
</comment>
<evidence type="ECO:0000256" key="3">
    <source>
        <dbReference type="ARBA" id="ARBA00022448"/>
    </source>
</evidence>
<evidence type="ECO:0000256" key="19">
    <source>
        <dbReference type="ARBA" id="ARBA00048998"/>
    </source>
</evidence>
<evidence type="ECO:0000256" key="9">
    <source>
        <dbReference type="ARBA" id="ARBA00023136"/>
    </source>
</evidence>
<evidence type="ECO:0000256" key="12">
    <source>
        <dbReference type="ARBA" id="ARBA00041874"/>
    </source>
</evidence>
<evidence type="ECO:0000256" key="15">
    <source>
        <dbReference type="ARBA" id="ARBA00048003"/>
    </source>
</evidence>
<dbReference type="Pfam" id="PF00153">
    <property type="entry name" value="Mito_carr"/>
    <property type="match status" value="3"/>
</dbReference>
<evidence type="ECO:0000256" key="4">
    <source>
        <dbReference type="ARBA" id="ARBA00022692"/>
    </source>
</evidence>
<gene>
    <name evidence="22" type="ORF">KR093_010018</name>
</gene>
<evidence type="ECO:0000256" key="14">
    <source>
        <dbReference type="ARBA" id="ARBA00047537"/>
    </source>
</evidence>
<evidence type="ECO:0000256" key="2">
    <source>
        <dbReference type="ARBA" id="ARBA00006375"/>
    </source>
</evidence>
<dbReference type="GO" id="GO:0005743">
    <property type="term" value="C:mitochondrial inner membrane"/>
    <property type="evidence" value="ECO:0007669"/>
    <property type="project" value="UniProtKB-SubCell"/>
</dbReference>
<comment type="similarity">
    <text evidence="2 21">Belongs to the mitochondrial carrier (TC 2.A.29) family.</text>
</comment>
<evidence type="ECO:0000313" key="22">
    <source>
        <dbReference type="EMBL" id="KAH8378204.1"/>
    </source>
</evidence>
<comment type="catalytic activity">
    <reaction evidence="14">
        <text>heptanedioate(in) + 2-oxoglutarate(out) = heptanedioate(out) + 2-oxoglutarate(in)</text>
        <dbReference type="Rhea" id="RHEA:71759"/>
        <dbReference type="ChEBI" id="CHEBI:16810"/>
        <dbReference type="ChEBI" id="CHEBI:36165"/>
    </reaction>
</comment>
<evidence type="ECO:0000256" key="16">
    <source>
        <dbReference type="ARBA" id="ARBA00048303"/>
    </source>
</evidence>
<evidence type="ECO:0000256" key="11">
    <source>
        <dbReference type="ARBA" id="ARBA00039747"/>
    </source>
</evidence>
<comment type="catalytic activity">
    <reaction evidence="16">
        <text>L-2-aminoadipate(in) + 2-oxoglutarate(out) = L-2-aminoadipate(out) + 2-oxoglutarate(in)</text>
        <dbReference type="Rhea" id="RHEA:71747"/>
        <dbReference type="ChEBI" id="CHEBI:16810"/>
        <dbReference type="ChEBI" id="CHEBI:58672"/>
    </reaction>
</comment>
<keyword evidence="9 20" id="KW-0472">Membrane</keyword>
<keyword evidence="3 21" id="KW-0813">Transport</keyword>
<name>A0AAD4K8T8_9MUSC</name>
<comment type="function">
    <text evidence="13">Transports dicarboxylates across the inner membranes of mitochondria by a counter-exchange mechanism. Can transport 2-oxoadipate (2-oxohexanedioate), 2-oxoglutarate, adipate (hexanedioate), glutarate, and to a lesser extent, pimelate (heptanedioate), 2-oxopimelate (2-oxoheptanedioate), 2-aminoadipate (2-aminohexanedioate), oxaloacetate, and citrate. Plays a central role in catabolism of lysine, hydroxylysine, and tryptophan, by transporting common metabolite intermediates (such as 2-oxoadipate) into the mitochondria, where it is converted into acetyl-CoA and can enter the citric acid (TCA) cycle.</text>
</comment>
<dbReference type="AlphaFoldDB" id="A0AAD4K8T8"/>
<evidence type="ECO:0000256" key="13">
    <source>
        <dbReference type="ARBA" id="ARBA00046087"/>
    </source>
</evidence>
<keyword evidence="6" id="KW-0999">Mitochondrion inner membrane</keyword>
<keyword evidence="23" id="KW-1185">Reference proteome</keyword>
<evidence type="ECO:0000256" key="17">
    <source>
        <dbReference type="ARBA" id="ARBA00048581"/>
    </source>
</evidence>
<dbReference type="SUPFAM" id="SSF103506">
    <property type="entry name" value="Mitochondrial carrier"/>
    <property type="match status" value="1"/>
</dbReference>
<dbReference type="EMBL" id="JAJJHW010001127">
    <property type="protein sequence ID" value="KAH8378204.1"/>
    <property type="molecule type" value="Genomic_DNA"/>
</dbReference>
<evidence type="ECO:0000256" key="8">
    <source>
        <dbReference type="ARBA" id="ARBA00023128"/>
    </source>
</evidence>
<dbReference type="Proteomes" id="UP001200034">
    <property type="component" value="Unassembled WGS sequence"/>
</dbReference>
<dbReference type="InterPro" id="IPR051752">
    <property type="entry name" value="Mito_2-oxodicarb_carrier"/>
</dbReference>
<keyword evidence="5" id="KW-0677">Repeat</keyword>
<keyword evidence="7" id="KW-1133">Transmembrane helix</keyword>
<dbReference type="PANTHER" id="PTHR46356:SF1">
    <property type="entry name" value="MITOCHONDRIAL 2-OXODICARBOXYLATE CARRIER"/>
    <property type="match status" value="1"/>
</dbReference>
<comment type="catalytic activity">
    <reaction evidence="18">
        <text>glutarate(in) + 2-oxoglutarate(out) = glutarate(out) + 2-oxoglutarate(in)</text>
        <dbReference type="Rhea" id="RHEA:71751"/>
        <dbReference type="ChEBI" id="CHEBI:16810"/>
        <dbReference type="ChEBI" id="CHEBI:30921"/>
    </reaction>
</comment>
<evidence type="ECO:0000256" key="1">
    <source>
        <dbReference type="ARBA" id="ARBA00004448"/>
    </source>
</evidence>
<protein>
    <recommendedName>
        <fullName evidence="11">Mitochondrial 2-oxodicarboxylate carrier</fullName>
    </recommendedName>
    <alternativeName>
        <fullName evidence="12">Solute carrier family 25 member 21</fullName>
    </alternativeName>
</protein>
<evidence type="ECO:0000256" key="5">
    <source>
        <dbReference type="ARBA" id="ARBA00022737"/>
    </source>
</evidence>
<keyword evidence="8" id="KW-0496">Mitochondrion</keyword>
<evidence type="ECO:0000313" key="23">
    <source>
        <dbReference type="Proteomes" id="UP001200034"/>
    </source>
</evidence>
<evidence type="ECO:0000256" key="7">
    <source>
        <dbReference type="ARBA" id="ARBA00022989"/>
    </source>
</evidence>
<evidence type="ECO:0000256" key="10">
    <source>
        <dbReference type="ARBA" id="ARBA00036018"/>
    </source>
</evidence>
<comment type="caution">
    <text evidence="22">The sequence shown here is derived from an EMBL/GenBank/DDBJ whole genome shotgun (WGS) entry which is preliminary data.</text>
</comment>
<dbReference type="InterPro" id="IPR018108">
    <property type="entry name" value="MCP_transmembrane"/>
</dbReference>
<comment type="subcellular location">
    <subcellularLocation>
        <location evidence="1">Mitochondrion inner membrane</location>
        <topology evidence="1">Multi-pass membrane protein</topology>
    </subcellularLocation>
</comment>
<keyword evidence="4 20" id="KW-0812">Transmembrane</keyword>
<proteinExistence type="inferred from homology"/>
<dbReference type="PROSITE" id="PS50920">
    <property type="entry name" value="SOLCAR"/>
    <property type="match status" value="3"/>
</dbReference>
<evidence type="ECO:0000256" key="21">
    <source>
        <dbReference type="RuleBase" id="RU000488"/>
    </source>
</evidence>
<sequence length="305" mass="34015">MSSIVEDITEAALSRWKLIRIQLLSAGVSSIVEVSLLTPLDVVKTRLQLQKNNVGNIKYQYNGVLDAFYKIYRREGIPAFWRGIVPPMLSDTPRRSFKLVMFEQLKPVFTFGDKPTVATYILAGSLAGMMEALLQSPFDVIKITQQANRKKKLSTLGVTKRIYREGGFGLKGLYRGVATTIIRNGIFHFAYLGLFSVAKDATGHQKTATREIINKTGLAFIFSWLGCFLSLPFDVIKSRIQGPQPVAGEVKYSRTIPTMVAIYKEEGITALYKGLIPQLLRQGPAGIILLLGFEFLNTIQLAKYV</sequence>